<keyword evidence="1" id="KW-0645">Protease</keyword>
<dbReference type="GO" id="GO:0008233">
    <property type="term" value="F:peptidase activity"/>
    <property type="evidence" value="ECO:0007669"/>
    <property type="project" value="UniProtKB-KW"/>
</dbReference>
<sequence>MPPEQFANFSHLVQFAQAKNMRAAAVDIKANTMDCAGNIFHNPMAYLAHANTSSWILDSGASYHMSYDPVYFTTFIPLSPSLLIRLPNSFKVKVTHIGSVPLFPNLLLQNVLFVPSFRVNLIFVYHFCKQFCCNLIFSVASCLMQGPSVKTPLVLGKAKDGIYLLEPSIECSFVSASSFNFSSESSNLTSSYISVSSPLSISVKSQSDVQIWHKILGHMPFDSMKNISLSTSQSHFDCICDICPLARQTKLPFSFSYIKTKGIFKLIHVDTWGHYKSPTYNGFKYFLTIVDDYSRATRTYLLSSKSNAFSTLKDYLVLVERQFGAKIKIIRSDNALELGGRAILSQYFLSQGIVHQTTCVHTPQQNGVIERKHRHLLETSRALLHQSKVPISYWGDRLLTATFLINRFP</sequence>
<dbReference type="AlphaFoldDB" id="A0ABD2TXN7"/>
<dbReference type="PROSITE" id="PS50994">
    <property type="entry name" value="INTEGRASE"/>
    <property type="match status" value="1"/>
</dbReference>
<feature type="domain" description="Integrase catalytic" evidence="2">
    <location>
        <begin position="248"/>
        <end position="409"/>
    </location>
</feature>
<keyword evidence="4" id="KW-1185">Reference proteome</keyword>
<dbReference type="Pfam" id="PF22936">
    <property type="entry name" value="Pol_BBD"/>
    <property type="match status" value="1"/>
</dbReference>
<dbReference type="EMBL" id="JBJKTR010000008">
    <property type="protein sequence ID" value="KAL3361044.1"/>
    <property type="molecule type" value="Genomic_DNA"/>
</dbReference>
<gene>
    <name evidence="3" type="ORF">AABB24_014119</name>
</gene>
<dbReference type="GO" id="GO:0006508">
    <property type="term" value="P:proteolysis"/>
    <property type="evidence" value="ECO:0007669"/>
    <property type="project" value="UniProtKB-KW"/>
</dbReference>
<dbReference type="InterPro" id="IPR025724">
    <property type="entry name" value="GAG-pre-integrase_dom"/>
</dbReference>
<dbReference type="Pfam" id="PF13976">
    <property type="entry name" value="gag_pre-integrs"/>
    <property type="match status" value="1"/>
</dbReference>
<dbReference type="Proteomes" id="UP001627284">
    <property type="component" value="Unassembled WGS sequence"/>
</dbReference>
<dbReference type="Gene3D" id="3.30.420.10">
    <property type="entry name" value="Ribonuclease H-like superfamily/Ribonuclease H"/>
    <property type="match status" value="1"/>
</dbReference>
<dbReference type="PANTHER" id="PTHR42648">
    <property type="entry name" value="TRANSPOSASE, PUTATIVE-RELATED"/>
    <property type="match status" value="1"/>
</dbReference>
<dbReference type="InterPro" id="IPR054722">
    <property type="entry name" value="PolX-like_BBD"/>
</dbReference>
<reference evidence="3 4" key="1">
    <citation type="submission" date="2024-05" db="EMBL/GenBank/DDBJ databases">
        <title>De novo assembly of an allotetraploid wild potato.</title>
        <authorList>
            <person name="Hosaka A.J."/>
        </authorList>
    </citation>
    <scope>NUCLEOTIDE SEQUENCE [LARGE SCALE GENOMIC DNA]</scope>
    <source>
        <tissue evidence="3">Young leaves</tissue>
    </source>
</reference>
<dbReference type="PANTHER" id="PTHR42648:SF31">
    <property type="entry name" value="RNA-DIRECTED DNA POLYMERASE"/>
    <property type="match status" value="1"/>
</dbReference>
<protein>
    <recommendedName>
        <fullName evidence="2">Integrase catalytic domain-containing protein</fullName>
    </recommendedName>
</protein>
<evidence type="ECO:0000256" key="1">
    <source>
        <dbReference type="ARBA" id="ARBA00022670"/>
    </source>
</evidence>
<dbReference type="InterPro" id="IPR036397">
    <property type="entry name" value="RNaseH_sf"/>
</dbReference>
<organism evidence="3 4">
    <name type="scientific">Solanum stoloniferum</name>
    <dbReference type="NCBI Taxonomy" id="62892"/>
    <lineage>
        <taxon>Eukaryota</taxon>
        <taxon>Viridiplantae</taxon>
        <taxon>Streptophyta</taxon>
        <taxon>Embryophyta</taxon>
        <taxon>Tracheophyta</taxon>
        <taxon>Spermatophyta</taxon>
        <taxon>Magnoliopsida</taxon>
        <taxon>eudicotyledons</taxon>
        <taxon>Gunneridae</taxon>
        <taxon>Pentapetalae</taxon>
        <taxon>asterids</taxon>
        <taxon>lamiids</taxon>
        <taxon>Solanales</taxon>
        <taxon>Solanaceae</taxon>
        <taxon>Solanoideae</taxon>
        <taxon>Solaneae</taxon>
        <taxon>Solanum</taxon>
    </lineage>
</organism>
<dbReference type="SUPFAM" id="SSF53098">
    <property type="entry name" value="Ribonuclease H-like"/>
    <property type="match status" value="1"/>
</dbReference>
<comment type="caution">
    <text evidence="3">The sequence shown here is derived from an EMBL/GenBank/DDBJ whole genome shotgun (WGS) entry which is preliminary data.</text>
</comment>
<name>A0ABD2TXN7_9SOLN</name>
<dbReference type="Pfam" id="PF00665">
    <property type="entry name" value="rve"/>
    <property type="match status" value="1"/>
</dbReference>
<proteinExistence type="predicted"/>
<evidence type="ECO:0000313" key="4">
    <source>
        <dbReference type="Proteomes" id="UP001627284"/>
    </source>
</evidence>
<dbReference type="InterPro" id="IPR012337">
    <property type="entry name" value="RNaseH-like_sf"/>
</dbReference>
<evidence type="ECO:0000313" key="3">
    <source>
        <dbReference type="EMBL" id="KAL3361044.1"/>
    </source>
</evidence>
<dbReference type="InterPro" id="IPR001584">
    <property type="entry name" value="Integrase_cat-core"/>
</dbReference>
<dbReference type="InterPro" id="IPR039537">
    <property type="entry name" value="Retrotran_Ty1/copia-like"/>
</dbReference>
<accession>A0ABD2TXN7</accession>
<evidence type="ECO:0000259" key="2">
    <source>
        <dbReference type="PROSITE" id="PS50994"/>
    </source>
</evidence>
<keyword evidence="1" id="KW-0378">Hydrolase</keyword>